<dbReference type="Gene3D" id="3.40.50.2000">
    <property type="entry name" value="Glycogen Phosphorylase B"/>
    <property type="match status" value="2"/>
</dbReference>
<evidence type="ECO:0000256" key="3">
    <source>
        <dbReference type="SAM" id="Phobius"/>
    </source>
</evidence>
<evidence type="ECO:0000256" key="2">
    <source>
        <dbReference type="ARBA" id="ARBA00022679"/>
    </source>
</evidence>
<dbReference type="InterPro" id="IPR051199">
    <property type="entry name" value="LPS_LOS_Heptosyltrfase"/>
</dbReference>
<dbReference type="SUPFAM" id="SSF53756">
    <property type="entry name" value="UDP-Glycosyltransferase/glycogen phosphorylase"/>
    <property type="match status" value="1"/>
</dbReference>
<proteinExistence type="predicted"/>
<gene>
    <name evidence="4" type="ORF">SAMN05660413_01623</name>
</gene>
<keyword evidence="3" id="KW-1133">Transmembrane helix</keyword>
<keyword evidence="5" id="KW-1185">Reference proteome</keyword>
<evidence type="ECO:0000256" key="1">
    <source>
        <dbReference type="ARBA" id="ARBA00022676"/>
    </source>
</evidence>
<dbReference type="GO" id="GO:0008713">
    <property type="term" value="F:ADP-heptose-lipopolysaccharide heptosyltransferase activity"/>
    <property type="evidence" value="ECO:0007669"/>
    <property type="project" value="TreeGrafter"/>
</dbReference>
<dbReference type="Pfam" id="PF01075">
    <property type="entry name" value="Glyco_transf_9"/>
    <property type="match status" value="1"/>
</dbReference>
<evidence type="ECO:0000313" key="4">
    <source>
        <dbReference type="EMBL" id="SFN56112.1"/>
    </source>
</evidence>
<dbReference type="InterPro" id="IPR002201">
    <property type="entry name" value="Glyco_trans_9"/>
</dbReference>
<keyword evidence="3" id="KW-0472">Membrane</keyword>
<dbReference type="GO" id="GO:0009244">
    <property type="term" value="P:lipopolysaccharide core region biosynthetic process"/>
    <property type="evidence" value="ECO:0007669"/>
    <property type="project" value="TreeGrafter"/>
</dbReference>
<organism evidence="4 5">
    <name type="scientific">Salegentibacter flavus</name>
    <dbReference type="NCBI Taxonomy" id="287099"/>
    <lineage>
        <taxon>Bacteria</taxon>
        <taxon>Pseudomonadati</taxon>
        <taxon>Bacteroidota</taxon>
        <taxon>Flavobacteriia</taxon>
        <taxon>Flavobacteriales</taxon>
        <taxon>Flavobacteriaceae</taxon>
        <taxon>Salegentibacter</taxon>
    </lineage>
</organism>
<dbReference type="GO" id="GO:0005829">
    <property type="term" value="C:cytosol"/>
    <property type="evidence" value="ECO:0007669"/>
    <property type="project" value="TreeGrafter"/>
</dbReference>
<keyword evidence="3" id="KW-0812">Transmembrane</keyword>
<dbReference type="PANTHER" id="PTHR30160:SF22">
    <property type="entry name" value="LIPOPOLYSACCHARIDE CORE BIOSYNTHESIS PROTEIN"/>
    <property type="match status" value="1"/>
</dbReference>
<keyword evidence="2 4" id="KW-0808">Transferase</keyword>
<dbReference type="AlphaFoldDB" id="A0A1I5A0X1"/>
<dbReference type="PANTHER" id="PTHR30160">
    <property type="entry name" value="TETRAACYLDISACCHARIDE 4'-KINASE-RELATED"/>
    <property type="match status" value="1"/>
</dbReference>
<dbReference type="Proteomes" id="UP000199153">
    <property type="component" value="Unassembled WGS sequence"/>
</dbReference>
<sequence>MSRMKSTNKASATQGKSAHILVIRLSAMGDVAMVVPVLQTLTATYPELKITMLTRGFFKPMFQDIPNVSVYEADVNGVHQGVLGLSRLAKELRDEDIDAVADLHNVLRSNVLKSVFYLFGIPVEQIDKGRKEKKALTREKDKVFKPLKSTHQRYADVFSALGYPIDLSTHHFPKKKQLSENIKKIVGPEPKKWLGIAPFAQHNSKAYPPDLMAEVLNQLSRNNKIKVLLFGGGKNEKEQLESWEEQFEDTLSVAGKLSFEEELALISNLDAMVSMDSGNGHLAAMFGIPVISIWGVTHPYVGFRPFKQPERNSLLPNLEKYPNIPTSIYGNKYPEGYENAIREIYPEQILGKINEVLF</sequence>
<dbReference type="STRING" id="287099.SAMN05660413_01623"/>
<dbReference type="EMBL" id="FOVL01000008">
    <property type="protein sequence ID" value="SFN56112.1"/>
    <property type="molecule type" value="Genomic_DNA"/>
</dbReference>
<protein>
    <submittedName>
        <fullName evidence="4">ADP-heptose:LPS heptosyltransferase</fullName>
    </submittedName>
</protein>
<evidence type="ECO:0000313" key="5">
    <source>
        <dbReference type="Proteomes" id="UP000199153"/>
    </source>
</evidence>
<keyword evidence="1" id="KW-0328">Glycosyltransferase</keyword>
<name>A0A1I5A0X1_9FLAO</name>
<feature type="transmembrane region" description="Helical" evidence="3">
    <location>
        <begin position="21"/>
        <end position="41"/>
    </location>
</feature>
<reference evidence="4 5" key="1">
    <citation type="submission" date="2016-10" db="EMBL/GenBank/DDBJ databases">
        <authorList>
            <person name="de Groot N.N."/>
        </authorList>
    </citation>
    <scope>NUCLEOTIDE SEQUENCE [LARGE SCALE GENOMIC DNA]</scope>
    <source>
        <strain evidence="4 5">DSM 17794</strain>
    </source>
</reference>
<dbReference type="CDD" id="cd03789">
    <property type="entry name" value="GT9_LPS_heptosyltransferase"/>
    <property type="match status" value="1"/>
</dbReference>
<accession>A0A1I5A0X1</accession>